<dbReference type="PANTHER" id="PTHR42886:SF38">
    <property type="entry name" value="ALPHA_BETA-HYDROLASES SUPERFAMILY PROTEIN"/>
    <property type="match status" value="1"/>
</dbReference>
<protein>
    <submittedName>
        <fullName evidence="1">Uncharacterized protein</fullName>
    </submittedName>
</protein>
<comment type="caution">
    <text evidence="1">The sequence shown here is derived from an EMBL/GenBank/DDBJ whole genome shotgun (WGS) entry which is preliminary data.</text>
</comment>
<dbReference type="EMBL" id="CACTIH010000842">
    <property type="protein sequence ID" value="CAA2962273.1"/>
    <property type="molecule type" value="Genomic_DNA"/>
</dbReference>
<keyword evidence="2" id="KW-1185">Reference proteome</keyword>
<proteinExistence type="predicted"/>
<gene>
    <name evidence="1" type="ORF">OLEA9_A003093</name>
</gene>
<sequence>MDRLATDMHAACQSIHPSCSRVLTVHGTLDEFVPVEDAMEFAKYIPNHKLQIVEVADHEYTSHQEELASIVLDFVMASLYTDKCVHKTSLSGSKTDKFIDSRL</sequence>
<organism evidence="1 2">
    <name type="scientific">Olea europaea subsp. europaea</name>
    <dbReference type="NCBI Taxonomy" id="158383"/>
    <lineage>
        <taxon>Eukaryota</taxon>
        <taxon>Viridiplantae</taxon>
        <taxon>Streptophyta</taxon>
        <taxon>Embryophyta</taxon>
        <taxon>Tracheophyta</taxon>
        <taxon>Spermatophyta</taxon>
        <taxon>Magnoliopsida</taxon>
        <taxon>eudicotyledons</taxon>
        <taxon>Gunneridae</taxon>
        <taxon>Pentapetalae</taxon>
        <taxon>asterids</taxon>
        <taxon>lamiids</taxon>
        <taxon>Lamiales</taxon>
        <taxon>Oleaceae</taxon>
        <taxon>Oleeae</taxon>
        <taxon>Olea</taxon>
    </lineage>
</organism>
<dbReference type="Gene3D" id="3.40.50.1820">
    <property type="entry name" value="alpha/beta hydrolase"/>
    <property type="match status" value="1"/>
</dbReference>
<reference evidence="1 2" key="1">
    <citation type="submission" date="2019-12" db="EMBL/GenBank/DDBJ databases">
        <authorList>
            <person name="Alioto T."/>
            <person name="Alioto T."/>
            <person name="Gomez Garrido J."/>
        </authorList>
    </citation>
    <scope>NUCLEOTIDE SEQUENCE [LARGE SCALE GENOMIC DNA]</scope>
</reference>
<dbReference type="SUPFAM" id="SSF53474">
    <property type="entry name" value="alpha/beta-Hydrolases"/>
    <property type="match status" value="1"/>
</dbReference>
<accession>A0A8S0Q3R2</accession>
<dbReference type="InterPro" id="IPR029058">
    <property type="entry name" value="AB_hydrolase_fold"/>
</dbReference>
<dbReference type="Proteomes" id="UP000594638">
    <property type="component" value="Unassembled WGS sequence"/>
</dbReference>
<evidence type="ECO:0000313" key="1">
    <source>
        <dbReference type="EMBL" id="CAA2962273.1"/>
    </source>
</evidence>
<dbReference type="Gramene" id="OE9A003093T1">
    <property type="protein sequence ID" value="OE9A003093C1"/>
    <property type="gene ID" value="OE9A003093"/>
</dbReference>
<name>A0A8S0Q3R2_OLEEU</name>
<dbReference type="AlphaFoldDB" id="A0A8S0Q3R2"/>
<dbReference type="OrthoDB" id="9988524at2759"/>
<evidence type="ECO:0000313" key="2">
    <source>
        <dbReference type="Proteomes" id="UP000594638"/>
    </source>
</evidence>
<dbReference type="PANTHER" id="PTHR42886">
    <property type="entry name" value="RE40534P-RELATED"/>
    <property type="match status" value="1"/>
</dbReference>